<organism evidence="1 2">
    <name type="scientific">Lasius platythorax</name>
    <dbReference type="NCBI Taxonomy" id="488582"/>
    <lineage>
        <taxon>Eukaryota</taxon>
        <taxon>Metazoa</taxon>
        <taxon>Ecdysozoa</taxon>
        <taxon>Arthropoda</taxon>
        <taxon>Hexapoda</taxon>
        <taxon>Insecta</taxon>
        <taxon>Pterygota</taxon>
        <taxon>Neoptera</taxon>
        <taxon>Endopterygota</taxon>
        <taxon>Hymenoptera</taxon>
        <taxon>Apocrita</taxon>
        <taxon>Aculeata</taxon>
        <taxon>Formicoidea</taxon>
        <taxon>Formicidae</taxon>
        <taxon>Formicinae</taxon>
        <taxon>Lasius</taxon>
        <taxon>Lasius</taxon>
    </lineage>
</organism>
<keyword evidence="2" id="KW-1185">Reference proteome</keyword>
<accession>A0AAV2MY62</accession>
<proteinExistence type="predicted"/>
<dbReference type="EMBL" id="CAXIPU020000479">
    <property type="protein sequence ID" value="CAL1672270.1"/>
    <property type="molecule type" value="Genomic_DNA"/>
</dbReference>
<dbReference type="Proteomes" id="UP001497644">
    <property type="component" value="Unassembled WGS sequence"/>
</dbReference>
<evidence type="ECO:0000313" key="1">
    <source>
        <dbReference type="EMBL" id="CAL1672270.1"/>
    </source>
</evidence>
<dbReference type="AlphaFoldDB" id="A0AAV2MY62"/>
<reference evidence="1" key="1">
    <citation type="submission" date="2024-04" db="EMBL/GenBank/DDBJ databases">
        <authorList>
            <consortium name="Molecular Ecology Group"/>
        </authorList>
    </citation>
    <scope>NUCLEOTIDE SEQUENCE</scope>
</reference>
<protein>
    <submittedName>
        <fullName evidence="1">Uncharacterized protein</fullName>
    </submittedName>
</protein>
<evidence type="ECO:0000313" key="2">
    <source>
        <dbReference type="Proteomes" id="UP001497644"/>
    </source>
</evidence>
<name>A0AAV2MY62_9HYME</name>
<sequence>MSTIEDPCHLMHVGVFPILAIRRSRSAAHSTSSRPLLLVCREPHKDALQLKSPPMINLSTRLDNAPESSSNTALKSGSPKLGEIYTETNIYGPHSTTTNFDPCLINLHLILSKLGSQDIAALSSLLEYQLSPQGRHSVLRSTEHLPRVSLRVVAINLTQVYCY</sequence>
<comment type="caution">
    <text evidence="1">The sequence shown here is derived from an EMBL/GenBank/DDBJ whole genome shotgun (WGS) entry which is preliminary data.</text>
</comment>
<gene>
    <name evidence="1" type="ORF">LPLAT_LOCUS6942</name>
</gene>